<gene>
    <name evidence="2" type="ORF">IW256_003626</name>
</gene>
<evidence type="ECO:0000313" key="3">
    <source>
        <dbReference type="Proteomes" id="UP000614047"/>
    </source>
</evidence>
<dbReference type="EMBL" id="JADOUA010000001">
    <property type="protein sequence ID" value="MBG6089513.1"/>
    <property type="molecule type" value="Genomic_DNA"/>
</dbReference>
<dbReference type="Proteomes" id="UP000614047">
    <property type="component" value="Unassembled WGS sequence"/>
</dbReference>
<evidence type="ECO:0000256" key="1">
    <source>
        <dbReference type="SAM" id="MobiDB-lite"/>
    </source>
</evidence>
<comment type="caution">
    <text evidence="2">The sequence shown here is derived from an EMBL/GenBank/DDBJ whole genome shotgun (WGS) entry which is preliminary data.</text>
</comment>
<proteinExistence type="predicted"/>
<reference evidence="2" key="1">
    <citation type="submission" date="2020-11" db="EMBL/GenBank/DDBJ databases">
        <title>Sequencing the genomes of 1000 actinobacteria strains.</title>
        <authorList>
            <person name="Klenk H.-P."/>
        </authorList>
    </citation>
    <scope>NUCLEOTIDE SEQUENCE</scope>
    <source>
        <strain evidence="2">DSM 43175</strain>
    </source>
</reference>
<name>A0A931DMT6_9ACTN</name>
<organism evidence="2 3">
    <name type="scientific">Actinomadura viridis</name>
    <dbReference type="NCBI Taxonomy" id="58110"/>
    <lineage>
        <taxon>Bacteria</taxon>
        <taxon>Bacillati</taxon>
        <taxon>Actinomycetota</taxon>
        <taxon>Actinomycetes</taxon>
        <taxon>Streptosporangiales</taxon>
        <taxon>Thermomonosporaceae</taxon>
        <taxon>Actinomadura</taxon>
    </lineage>
</organism>
<keyword evidence="3" id="KW-1185">Reference proteome</keyword>
<accession>A0A931DMT6</accession>
<dbReference type="AlphaFoldDB" id="A0A931DMT6"/>
<sequence length="126" mass="13266">MLGRDRERFAGRHTLVVGMGHPAANTLLALTELAKAEPGTRITWAVRGSSAARLYGGGDADGLPARGALGTRLKVHQRPHRRVFSVALILAALRRCPVGRRSARSRPASVEGSPARSGAVAVTVGR</sequence>
<protein>
    <submittedName>
        <fullName evidence="2">Uncharacterized protein</fullName>
    </submittedName>
</protein>
<dbReference type="RefSeq" id="WP_197012112.1">
    <property type="nucleotide sequence ID" value="NZ_BAABES010000004.1"/>
</dbReference>
<feature type="region of interest" description="Disordered" evidence="1">
    <location>
        <begin position="101"/>
        <end position="126"/>
    </location>
</feature>
<evidence type="ECO:0000313" key="2">
    <source>
        <dbReference type="EMBL" id="MBG6089513.1"/>
    </source>
</evidence>